<dbReference type="Pfam" id="PF14392">
    <property type="entry name" value="zf-CCHC_4"/>
    <property type="match status" value="1"/>
</dbReference>
<dbReference type="EMBL" id="JAMYWD010000003">
    <property type="protein sequence ID" value="KAJ4975329.1"/>
    <property type="molecule type" value="Genomic_DNA"/>
</dbReference>
<sequence>MLINGSIAGKRLSYLRSHITIPIAQPLCSSFTIKRRFTQDETVLIKYERLPNFCYFRGRIAHENDNCEEFYEACKSHCNLHGCSLDDQCSLLPSNKYSNELRGVILNRKLIEAALQFPGNEFSGQPSQAMASSSTSQGCFKLVGQQSANHNSAAQRSNSKGLFDKTSDSRFCGFWFPRSHFRIETRLISSVGFELLQSEPDSKWFQNPKFWSN</sequence>
<protein>
    <recommendedName>
        <fullName evidence="1">Zinc knuckle CX2CX4HX4C domain-containing protein</fullName>
    </recommendedName>
</protein>
<evidence type="ECO:0000313" key="2">
    <source>
        <dbReference type="EMBL" id="KAJ4975329.1"/>
    </source>
</evidence>
<evidence type="ECO:0000259" key="1">
    <source>
        <dbReference type="Pfam" id="PF14392"/>
    </source>
</evidence>
<proteinExistence type="predicted"/>
<evidence type="ECO:0000313" key="3">
    <source>
        <dbReference type="Proteomes" id="UP001141806"/>
    </source>
</evidence>
<feature type="domain" description="Zinc knuckle CX2CX4HX4C" evidence="1">
    <location>
        <begin position="24"/>
        <end position="68"/>
    </location>
</feature>
<dbReference type="OrthoDB" id="1707487at2759"/>
<dbReference type="AlphaFoldDB" id="A0A9Q0QXH2"/>
<comment type="caution">
    <text evidence="2">The sequence shown here is derived from an EMBL/GenBank/DDBJ whole genome shotgun (WGS) entry which is preliminary data.</text>
</comment>
<name>A0A9Q0QXH2_9MAGN</name>
<gene>
    <name evidence="2" type="ORF">NE237_000435</name>
</gene>
<accession>A0A9Q0QXH2</accession>
<keyword evidence="3" id="KW-1185">Reference proteome</keyword>
<dbReference type="InterPro" id="IPR025836">
    <property type="entry name" value="Zn_knuckle_CX2CX4HX4C"/>
</dbReference>
<reference evidence="2" key="1">
    <citation type="journal article" date="2023" name="Plant J.">
        <title>The genome of the king protea, Protea cynaroides.</title>
        <authorList>
            <person name="Chang J."/>
            <person name="Duong T.A."/>
            <person name="Schoeman C."/>
            <person name="Ma X."/>
            <person name="Roodt D."/>
            <person name="Barker N."/>
            <person name="Li Z."/>
            <person name="Van de Peer Y."/>
            <person name="Mizrachi E."/>
        </authorList>
    </citation>
    <scope>NUCLEOTIDE SEQUENCE</scope>
    <source>
        <tissue evidence="2">Young leaves</tissue>
    </source>
</reference>
<organism evidence="2 3">
    <name type="scientific">Protea cynaroides</name>
    <dbReference type="NCBI Taxonomy" id="273540"/>
    <lineage>
        <taxon>Eukaryota</taxon>
        <taxon>Viridiplantae</taxon>
        <taxon>Streptophyta</taxon>
        <taxon>Embryophyta</taxon>
        <taxon>Tracheophyta</taxon>
        <taxon>Spermatophyta</taxon>
        <taxon>Magnoliopsida</taxon>
        <taxon>Proteales</taxon>
        <taxon>Proteaceae</taxon>
        <taxon>Protea</taxon>
    </lineage>
</organism>
<dbReference type="Proteomes" id="UP001141806">
    <property type="component" value="Unassembled WGS sequence"/>
</dbReference>